<dbReference type="Proteomes" id="UP001498476">
    <property type="component" value="Unassembled WGS sequence"/>
</dbReference>
<comment type="caution">
    <text evidence="2">The sequence shown here is derived from an EMBL/GenBank/DDBJ whole genome shotgun (WGS) entry which is preliminary data.</text>
</comment>
<evidence type="ECO:0000313" key="2">
    <source>
        <dbReference type="EMBL" id="KAK7417069.1"/>
    </source>
</evidence>
<proteinExistence type="predicted"/>
<dbReference type="PROSITE" id="PS50297">
    <property type="entry name" value="ANK_REP_REGION"/>
    <property type="match status" value="4"/>
</dbReference>
<dbReference type="InterPro" id="IPR002110">
    <property type="entry name" value="Ankyrin_rpt"/>
</dbReference>
<dbReference type="Pfam" id="PF12796">
    <property type="entry name" value="Ank_2"/>
    <property type="match status" value="2"/>
</dbReference>
<dbReference type="EMBL" id="JAZAVJ010000061">
    <property type="protein sequence ID" value="KAK7417069.1"/>
    <property type="molecule type" value="Genomic_DNA"/>
</dbReference>
<dbReference type="InterPro" id="IPR053268">
    <property type="entry name" value="Woronin_anchor"/>
</dbReference>
<gene>
    <name evidence="2" type="ORF">QQX98_004830</name>
</gene>
<evidence type="ECO:0000313" key="3">
    <source>
        <dbReference type="Proteomes" id="UP001498476"/>
    </source>
</evidence>
<keyword evidence="1" id="KW-0040">ANK repeat</keyword>
<dbReference type="PROSITE" id="PS50088">
    <property type="entry name" value="ANK_REPEAT"/>
    <property type="match status" value="4"/>
</dbReference>
<dbReference type="Gene3D" id="1.25.40.20">
    <property type="entry name" value="Ankyrin repeat-containing domain"/>
    <property type="match status" value="2"/>
</dbReference>
<evidence type="ECO:0000256" key="1">
    <source>
        <dbReference type="PROSITE-ProRule" id="PRU00023"/>
    </source>
</evidence>
<dbReference type="SMART" id="SM00248">
    <property type="entry name" value="ANK"/>
    <property type="match status" value="7"/>
</dbReference>
<dbReference type="InterPro" id="IPR036770">
    <property type="entry name" value="Ankyrin_rpt-contain_sf"/>
</dbReference>
<dbReference type="SUPFAM" id="SSF48403">
    <property type="entry name" value="Ankyrin repeat"/>
    <property type="match status" value="1"/>
</dbReference>
<dbReference type="PANTHER" id="PTHR40641:SF2">
    <property type="entry name" value="INVOLUCRIN REPEAT PROTEIN"/>
    <property type="match status" value="1"/>
</dbReference>
<organism evidence="2 3">
    <name type="scientific">Neonectria punicea</name>
    <dbReference type="NCBI Taxonomy" id="979145"/>
    <lineage>
        <taxon>Eukaryota</taxon>
        <taxon>Fungi</taxon>
        <taxon>Dikarya</taxon>
        <taxon>Ascomycota</taxon>
        <taxon>Pezizomycotina</taxon>
        <taxon>Sordariomycetes</taxon>
        <taxon>Hypocreomycetidae</taxon>
        <taxon>Hypocreales</taxon>
        <taxon>Nectriaceae</taxon>
        <taxon>Neonectria</taxon>
    </lineage>
</organism>
<reference evidence="2 3" key="1">
    <citation type="journal article" date="2025" name="Microbiol. Resour. Announc.">
        <title>Draft genome sequences for Neonectria magnoliae and Neonectria punicea, canker pathogens of Liriodendron tulipifera and Acer saccharum in West Virginia.</title>
        <authorList>
            <person name="Petronek H.M."/>
            <person name="Kasson M.T."/>
            <person name="Metheny A.M."/>
            <person name="Stauder C.M."/>
            <person name="Lovett B."/>
            <person name="Lynch S.C."/>
            <person name="Garnas J.R."/>
            <person name="Kasson L.R."/>
            <person name="Stajich J.E."/>
        </authorList>
    </citation>
    <scope>NUCLEOTIDE SEQUENCE [LARGE SCALE GENOMIC DNA]</scope>
    <source>
        <strain evidence="2 3">NRRL 64653</strain>
    </source>
</reference>
<name>A0ABR1H7G1_9HYPO</name>
<dbReference type="Pfam" id="PF00023">
    <property type="entry name" value="Ank"/>
    <property type="match status" value="2"/>
</dbReference>
<keyword evidence="3" id="KW-1185">Reference proteome</keyword>
<dbReference type="PANTHER" id="PTHR40641">
    <property type="entry name" value="INVOLUCRIN REPEAT PROTEIN (AFU_ORTHOLOGUE AFUA_2G08060)"/>
    <property type="match status" value="1"/>
</dbReference>
<feature type="repeat" description="ANK" evidence="1">
    <location>
        <begin position="211"/>
        <end position="235"/>
    </location>
</feature>
<protein>
    <submittedName>
        <fullName evidence="2">Uncharacterized protein</fullName>
    </submittedName>
</protein>
<accession>A0ABR1H7G1</accession>
<feature type="repeat" description="ANK" evidence="1">
    <location>
        <begin position="65"/>
        <end position="89"/>
    </location>
</feature>
<feature type="repeat" description="ANK" evidence="1">
    <location>
        <begin position="99"/>
        <end position="123"/>
    </location>
</feature>
<sequence length="420" mass="46545">MDSPEATLKIQGQSGDDEEKLEAVVDLLLKVEGRWLPLVWAASDNHEAVSKLLLIKANLDAKGEDGQTPMLWAAANGYEEVIKLLLDAGKVELDAKDTGGQAPLLLAARNGHQGVVKLLLDTGKVDIDTRDEHGGTPLGGQDNGRTPFWLAAEAGHAGVMLLLRETGKINLDIQDKDGQTPLLLAANSGYDEVLWLLFETSRVDPNVKDKYGRTPLMWAAKNGHTTVAKVLLQTGKVDPDAQDRDGRTPLWFAAQNGYEEVAKLLLGTGKTWVLHFSKISDTRECGLISGITDEKIINQLENAVLDGSDVDVYLRHRTNRRDILMSVTMNMIWEYTFTRYLFGMSREQRQTLKELEKMLSEAGPPEAVRQWRAVTLTLLSKRNSFKRQRDQDTEAVVQAIFQTMCTIPSPPSQEMSSNPS</sequence>
<feature type="repeat" description="ANK" evidence="1">
    <location>
        <begin position="245"/>
        <end position="269"/>
    </location>
</feature>